<protein>
    <submittedName>
        <fullName evidence="10">Precorrin-2 C(20)-methyltransferase</fullName>
        <ecNumber evidence="10">2.1.1.130</ecNumber>
    </submittedName>
</protein>
<keyword evidence="4 8" id="KW-0489">Methyltransferase</keyword>
<dbReference type="InterPro" id="IPR006364">
    <property type="entry name" value="CobI/CbiL/CobIJ_dom"/>
</dbReference>
<evidence type="ECO:0000256" key="6">
    <source>
        <dbReference type="ARBA" id="ARBA00022691"/>
    </source>
</evidence>
<dbReference type="GO" id="GO:0030788">
    <property type="term" value="F:precorrin-2 C20-methyltransferase activity"/>
    <property type="evidence" value="ECO:0007669"/>
    <property type="project" value="UniProtKB-EC"/>
</dbReference>
<reference evidence="10" key="1">
    <citation type="journal article" date="2021" name="PeerJ">
        <title>Extensive microbial diversity within the chicken gut microbiome revealed by metagenomics and culture.</title>
        <authorList>
            <person name="Gilroy R."/>
            <person name="Ravi A."/>
            <person name="Getino M."/>
            <person name="Pursley I."/>
            <person name="Horton D.L."/>
            <person name="Alikhan N.F."/>
            <person name="Baker D."/>
            <person name="Gharbi K."/>
            <person name="Hall N."/>
            <person name="Watson M."/>
            <person name="Adriaenssens E.M."/>
            <person name="Foster-Nyarko E."/>
            <person name="Jarju S."/>
            <person name="Secka A."/>
            <person name="Antonio M."/>
            <person name="Oren A."/>
            <person name="Chaudhuri R.R."/>
            <person name="La Ragione R."/>
            <person name="Hildebrand F."/>
            <person name="Pallen M.J."/>
        </authorList>
    </citation>
    <scope>NUCLEOTIDE SEQUENCE</scope>
    <source>
        <strain evidence="10">CHK189-11263</strain>
    </source>
</reference>
<gene>
    <name evidence="10" type="primary">cobI</name>
    <name evidence="10" type="ORF">H9714_05025</name>
</gene>
<feature type="domain" description="Tetrapyrrole methylase" evidence="9">
    <location>
        <begin position="5"/>
        <end position="207"/>
    </location>
</feature>
<dbReference type="Proteomes" id="UP000824208">
    <property type="component" value="Unassembled WGS sequence"/>
</dbReference>
<dbReference type="Pfam" id="PF00590">
    <property type="entry name" value="TP_methylase"/>
    <property type="match status" value="1"/>
</dbReference>
<dbReference type="PANTHER" id="PTHR43467:SF2">
    <property type="entry name" value="COBALT-PRECORRIN-2 C(20)-METHYLTRANSFERASE"/>
    <property type="match status" value="1"/>
</dbReference>
<comment type="similarity">
    <text evidence="2 7 8">Belongs to the precorrin methyltransferase family.</text>
</comment>
<evidence type="ECO:0000313" key="10">
    <source>
        <dbReference type="EMBL" id="HJB56899.1"/>
    </source>
</evidence>
<dbReference type="NCBIfam" id="TIGR01467">
    <property type="entry name" value="cobI_cbiL"/>
    <property type="match status" value="1"/>
</dbReference>
<organism evidence="10 11">
    <name type="scientific">Candidatus Flavonifractor intestinipullorum</name>
    <dbReference type="NCBI Taxonomy" id="2838587"/>
    <lineage>
        <taxon>Bacteria</taxon>
        <taxon>Bacillati</taxon>
        <taxon>Bacillota</taxon>
        <taxon>Clostridia</taxon>
        <taxon>Eubacteriales</taxon>
        <taxon>Oscillospiraceae</taxon>
        <taxon>Flavonifractor</taxon>
    </lineage>
</organism>
<evidence type="ECO:0000313" key="11">
    <source>
        <dbReference type="Proteomes" id="UP000824208"/>
    </source>
</evidence>
<name>A0A9D2MAY9_9FIRM</name>
<accession>A0A9D2MAY9</accession>
<evidence type="ECO:0000256" key="4">
    <source>
        <dbReference type="ARBA" id="ARBA00022603"/>
    </source>
</evidence>
<dbReference type="InterPro" id="IPR012382">
    <property type="entry name" value="CobI/CbiL"/>
</dbReference>
<dbReference type="InterPro" id="IPR014776">
    <property type="entry name" value="4pyrrole_Mease_sub2"/>
</dbReference>
<dbReference type="InterPro" id="IPR003043">
    <property type="entry name" value="Uropor_MeTrfase_CS"/>
</dbReference>
<dbReference type="InterPro" id="IPR035996">
    <property type="entry name" value="4pyrrol_Methylase_sf"/>
</dbReference>
<dbReference type="PROSITE" id="PS00840">
    <property type="entry name" value="SUMT_2"/>
    <property type="match status" value="1"/>
</dbReference>
<dbReference type="CDD" id="cd11645">
    <property type="entry name" value="Precorrin_2_C20_MT"/>
    <property type="match status" value="1"/>
</dbReference>
<dbReference type="InterPro" id="IPR000878">
    <property type="entry name" value="4pyrrol_Mease"/>
</dbReference>
<keyword evidence="3" id="KW-0169">Cobalamin biosynthesis</keyword>
<dbReference type="InterPro" id="IPR014777">
    <property type="entry name" value="4pyrrole_Mease_sub1"/>
</dbReference>
<proteinExistence type="inferred from homology"/>
<dbReference type="Gene3D" id="3.40.1010.10">
    <property type="entry name" value="Cobalt-precorrin-4 Transmethylase, Domain 1"/>
    <property type="match status" value="1"/>
</dbReference>
<dbReference type="SUPFAM" id="SSF53790">
    <property type="entry name" value="Tetrapyrrole methylase"/>
    <property type="match status" value="1"/>
</dbReference>
<sequence>MKQGMLYGVGVGPGDPELLTLKAVRALREADVIAMPDKGSGEQTARTIVGDYLEGKELLHCPTPMVRDRAALEESYETNARELCALLDEGKTVAFITLGDPCIYSTYIYIHQKVVKRGYRAQLIPGVPSFCAAAARLGVSLCQGEERLLIAPAGCGVEDCVNFPANQVYMKAGRNLPRLQQTLAEHGKLEGAMGVTRCGMEGERLWPRAAEMDPESGYFSLLIVPGKDRD</sequence>
<dbReference type="Gene3D" id="3.30.950.10">
    <property type="entry name" value="Methyltransferase, Cobalt-precorrin-4 Transmethylase, Domain 2"/>
    <property type="match status" value="1"/>
</dbReference>
<dbReference type="GO" id="GO:0009236">
    <property type="term" value="P:cobalamin biosynthetic process"/>
    <property type="evidence" value="ECO:0007669"/>
    <property type="project" value="UniProtKB-UniRule"/>
</dbReference>
<dbReference type="GO" id="GO:0032259">
    <property type="term" value="P:methylation"/>
    <property type="evidence" value="ECO:0007669"/>
    <property type="project" value="UniProtKB-KW"/>
</dbReference>
<dbReference type="EC" id="2.1.1.130" evidence="10"/>
<reference evidence="10" key="2">
    <citation type="submission" date="2021-04" db="EMBL/GenBank/DDBJ databases">
        <authorList>
            <person name="Gilroy R."/>
        </authorList>
    </citation>
    <scope>NUCLEOTIDE SEQUENCE</scope>
    <source>
        <strain evidence="10">CHK189-11263</strain>
    </source>
</reference>
<keyword evidence="5 8" id="KW-0808">Transferase</keyword>
<dbReference type="PANTHER" id="PTHR43467">
    <property type="entry name" value="COBALT-PRECORRIN-2 C(20)-METHYLTRANSFERASE"/>
    <property type="match status" value="1"/>
</dbReference>
<comment type="caution">
    <text evidence="10">The sequence shown here is derived from an EMBL/GenBank/DDBJ whole genome shotgun (WGS) entry which is preliminary data.</text>
</comment>
<dbReference type="EMBL" id="DWYC01000049">
    <property type="protein sequence ID" value="HJB56899.1"/>
    <property type="molecule type" value="Genomic_DNA"/>
</dbReference>
<keyword evidence="6" id="KW-0949">S-adenosyl-L-methionine</keyword>
<evidence type="ECO:0000256" key="1">
    <source>
        <dbReference type="ARBA" id="ARBA00004953"/>
    </source>
</evidence>
<comment type="pathway">
    <text evidence="1">Cofactor biosynthesis; adenosylcobalamin biosynthesis.</text>
</comment>
<dbReference type="PIRSF" id="PIRSF036427">
    <property type="entry name" value="Precrrn-2_mtase"/>
    <property type="match status" value="1"/>
</dbReference>
<evidence type="ECO:0000256" key="2">
    <source>
        <dbReference type="ARBA" id="ARBA00005879"/>
    </source>
</evidence>
<evidence type="ECO:0000256" key="7">
    <source>
        <dbReference type="PIRNR" id="PIRNR036427"/>
    </source>
</evidence>
<evidence type="ECO:0000259" key="9">
    <source>
        <dbReference type="Pfam" id="PF00590"/>
    </source>
</evidence>
<evidence type="ECO:0000256" key="8">
    <source>
        <dbReference type="RuleBase" id="RU003960"/>
    </source>
</evidence>
<evidence type="ECO:0000256" key="5">
    <source>
        <dbReference type="ARBA" id="ARBA00022679"/>
    </source>
</evidence>
<dbReference type="AlphaFoldDB" id="A0A9D2MAY9"/>
<evidence type="ECO:0000256" key="3">
    <source>
        <dbReference type="ARBA" id="ARBA00022573"/>
    </source>
</evidence>